<dbReference type="NCBIfam" id="NF041635">
    <property type="entry name" value="STM3941_fam"/>
    <property type="match status" value="1"/>
</dbReference>
<dbReference type="Proteomes" id="UP001597525">
    <property type="component" value="Unassembled WGS sequence"/>
</dbReference>
<dbReference type="InterPro" id="IPR048136">
    <property type="entry name" value="STM3941-like"/>
</dbReference>
<feature type="transmembrane region" description="Helical" evidence="1">
    <location>
        <begin position="55"/>
        <end position="73"/>
    </location>
</feature>
<keyword evidence="1" id="KW-1133">Transmembrane helix</keyword>
<name>A0ABW6BEW2_9SPHI</name>
<keyword evidence="1" id="KW-0812">Transmembrane</keyword>
<organism evidence="2 3">
    <name type="scientific">Sphingobacterium bambusae</name>
    <dbReference type="NCBI Taxonomy" id="662858"/>
    <lineage>
        <taxon>Bacteria</taxon>
        <taxon>Pseudomonadati</taxon>
        <taxon>Bacteroidota</taxon>
        <taxon>Sphingobacteriia</taxon>
        <taxon>Sphingobacteriales</taxon>
        <taxon>Sphingobacteriaceae</taxon>
        <taxon>Sphingobacterium</taxon>
    </lineage>
</organism>
<keyword evidence="3" id="KW-1185">Reference proteome</keyword>
<comment type="caution">
    <text evidence="2">The sequence shown here is derived from an EMBL/GenBank/DDBJ whole genome shotgun (WGS) entry which is preliminary data.</text>
</comment>
<keyword evidence="1" id="KW-0472">Membrane</keyword>
<reference evidence="3" key="1">
    <citation type="journal article" date="2019" name="Int. J. Syst. Evol. Microbiol.">
        <title>The Global Catalogue of Microorganisms (GCM) 10K type strain sequencing project: providing services to taxonomists for standard genome sequencing and annotation.</title>
        <authorList>
            <consortium name="The Broad Institute Genomics Platform"/>
            <consortium name="The Broad Institute Genome Sequencing Center for Infectious Disease"/>
            <person name="Wu L."/>
            <person name="Ma J."/>
        </authorList>
    </citation>
    <scope>NUCLEOTIDE SEQUENCE [LARGE SCALE GENOMIC DNA]</scope>
    <source>
        <strain evidence="3">KCTC 22814</strain>
    </source>
</reference>
<evidence type="ECO:0000256" key="1">
    <source>
        <dbReference type="SAM" id="Phobius"/>
    </source>
</evidence>
<sequence length="188" mass="22500">MPVHYLDICNDILSGQKKLRIAFKLSKIIWGAVLCALFNALLLAGIFYLYYPQKLIFVFLCYISLHIFIFEKIRHLLQYKKGRRGLTITKEGLFNNTADTEVFIPWKEITDFGYAFYRANNQIFINVEDPEKYEKLPRNTYLTWFHHIGKFFRTKPGILWIDVDTLDITEDQLIRLLPWLLHEAKRYW</sequence>
<evidence type="ECO:0000313" key="3">
    <source>
        <dbReference type="Proteomes" id="UP001597525"/>
    </source>
</evidence>
<dbReference type="EMBL" id="JBHUPB010000003">
    <property type="protein sequence ID" value="MFD2966521.1"/>
    <property type="molecule type" value="Genomic_DNA"/>
</dbReference>
<gene>
    <name evidence="2" type="ORF">ACFS7Y_03940</name>
</gene>
<dbReference type="RefSeq" id="WP_320184305.1">
    <property type="nucleotide sequence ID" value="NZ_CP138332.1"/>
</dbReference>
<accession>A0ABW6BEW2</accession>
<protein>
    <submittedName>
        <fullName evidence="2">STM3941 family protein</fullName>
    </submittedName>
</protein>
<evidence type="ECO:0000313" key="2">
    <source>
        <dbReference type="EMBL" id="MFD2966521.1"/>
    </source>
</evidence>
<proteinExistence type="predicted"/>
<feature type="transmembrane region" description="Helical" evidence="1">
    <location>
        <begin position="28"/>
        <end position="49"/>
    </location>
</feature>